<dbReference type="SUPFAM" id="SSF140931">
    <property type="entry name" value="Fic-like"/>
    <property type="match status" value="1"/>
</dbReference>
<evidence type="ECO:0000313" key="3">
    <source>
        <dbReference type="Proteomes" id="UP000241085"/>
    </source>
</evidence>
<dbReference type="Pfam" id="PF02661">
    <property type="entry name" value="Fic"/>
    <property type="match status" value="1"/>
</dbReference>
<dbReference type="EMBL" id="PZPL01000001">
    <property type="protein sequence ID" value="PTL71673.1"/>
    <property type="molecule type" value="Genomic_DNA"/>
</dbReference>
<accession>A0A2T4UQ72</accession>
<dbReference type="InterPro" id="IPR003812">
    <property type="entry name" value="Fido"/>
</dbReference>
<dbReference type="PROSITE" id="PS51459">
    <property type="entry name" value="FIDO"/>
    <property type="match status" value="1"/>
</dbReference>
<proteinExistence type="predicted"/>
<dbReference type="AlphaFoldDB" id="A0A2T4UQ72"/>
<reference evidence="2 3" key="1">
    <citation type="submission" date="2018-03" db="EMBL/GenBank/DDBJ databases">
        <title>Bacteriophage NCPPB3778 and a type I-E CRISPR drive the evolution of the US Biological Select Agent, Rathayibacter toxicus.</title>
        <authorList>
            <person name="Davis E.W.II."/>
            <person name="Tabima J.F."/>
            <person name="Weisberg A.J."/>
            <person name="Dantas Lopes L."/>
            <person name="Wiseman M.S."/>
            <person name="Wiseman M.S."/>
            <person name="Pupko T."/>
            <person name="Belcher M.S."/>
            <person name="Sechler A.J."/>
            <person name="Tancos M.A."/>
            <person name="Schroeder B.K."/>
            <person name="Murray T.D."/>
            <person name="Luster D.G."/>
            <person name="Schneider W.L."/>
            <person name="Rogers E."/>
            <person name="Andreote F.D."/>
            <person name="Grunwald N.J."/>
            <person name="Putnam M.L."/>
            <person name="Chang J.H."/>
        </authorList>
    </citation>
    <scope>NUCLEOTIDE SEQUENCE [LARGE SCALE GENOMIC DNA]</scope>
    <source>
        <strain evidence="2 3">DSM 15933</strain>
    </source>
</reference>
<dbReference type="Gene3D" id="1.10.3290.10">
    <property type="entry name" value="Fido-like domain"/>
    <property type="match status" value="1"/>
</dbReference>
<organism evidence="2 3">
    <name type="scientific">Rathayibacter caricis DSM 15933</name>
    <dbReference type="NCBI Taxonomy" id="1328867"/>
    <lineage>
        <taxon>Bacteria</taxon>
        <taxon>Bacillati</taxon>
        <taxon>Actinomycetota</taxon>
        <taxon>Actinomycetes</taxon>
        <taxon>Micrococcales</taxon>
        <taxon>Microbacteriaceae</taxon>
        <taxon>Rathayibacter</taxon>
    </lineage>
</organism>
<dbReference type="RefSeq" id="WP_107573515.1">
    <property type="nucleotide sequence ID" value="NZ_PZPL01000001.1"/>
</dbReference>
<sequence>MTDLVVADLAAVVYSSGKVFDGLSTGRLDTENFLRSGDLTGVTSRSDLALLEDLRDASQFIIDTRDRPIDAAYVRDVNAQLTRSAALHPGRFRRDDDRIGVSTPFGRHEPAAPDLVGVQRIVDRALAEPDASEQALDLFVHLAKAQPFMDGNKRTAILVANALVIREQPPRTLTVPVDEQDPTAARRFTELLARAYVFDEHDGIKHLLREQGFAPVAPHGSNRSSS</sequence>
<keyword evidence="3" id="KW-1185">Reference proteome</keyword>
<gene>
    <name evidence="2" type="ORF">C1I63_01620</name>
</gene>
<dbReference type="Proteomes" id="UP000241085">
    <property type="component" value="Unassembled WGS sequence"/>
</dbReference>
<protein>
    <submittedName>
        <fullName evidence="2">Cell filamentation protein Fic</fullName>
    </submittedName>
</protein>
<name>A0A2T4UQ72_9MICO</name>
<feature type="domain" description="Fido" evidence="1">
    <location>
        <begin position="69"/>
        <end position="210"/>
    </location>
</feature>
<comment type="caution">
    <text evidence="2">The sequence shown here is derived from an EMBL/GenBank/DDBJ whole genome shotgun (WGS) entry which is preliminary data.</text>
</comment>
<evidence type="ECO:0000313" key="2">
    <source>
        <dbReference type="EMBL" id="PTL71673.1"/>
    </source>
</evidence>
<evidence type="ECO:0000259" key="1">
    <source>
        <dbReference type="PROSITE" id="PS51459"/>
    </source>
</evidence>
<dbReference type="InterPro" id="IPR036597">
    <property type="entry name" value="Fido-like_dom_sf"/>
</dbReference>